<accession>A0A1Y2J1T5</accession>
<feature type="domain" description="Tyr recombinase" evidence="2">
    <location>
        <begin position="104"/>
        <end position="325"/>
    </location>
</feature>
<sequence>MDKADDLDITTGKPKDLSIPRVTYARAQKMRAAVSHKFSREYKLGTQDWKENPLRPGTFSGNPSLSPLVSQYMISLRRRKVRAGEIVTSARAMDQETMRKLWEFNTSFPYKAELEQNSRKRKREQPEHWAGHKVRQMLQALYVVSMLCLLRYDEALRIMWTDINFTCIGGVPVVELRLPFRKTDQNGGIAPFWLWPCPERPWMDAVAALARWWQLCSEMGVERYGYVFRSRYLYDEVSVRADHAMSTNSFLEYFRNNMLDIGIDPRPYGTHSFRRGGCQYLAKELRWPIRTICEWGGWAENFDNPGTIFRYLLSWVDTPAAERKDLFNPNRPGQDPCTACGRTCHCS</sequence>
<evidence type="ECO:0000313" key="4">
    <source>
        <dbReference type="Proteomes" id="UP000193067"/>
    </source>
</evidence>
<dbReference type="GO" id="GO:0015074">
    <property type="term" value="P:DNA integration"/>
    <property type="evidence" value="ECO:0007669"/>
    <property type="project" value="InterPro"/>
</dbReference>
<reference evidence="3 4" key="1">
    <citation type="journal article" date="2015" name="Biotechnol. Biofuels">
        <title>Enhanced degradation of softwood versus hardwood by the white-rot fungus Pycnoporus coccineus.</title>
        <authorList>
            <person name="Couturier M."/>
            <person name="Navarro D."/>
            <person name="Chevret D."/>
            <person name="Henrissat B."/>
            <person name="Piumi F."/>
            <person name="Ruiz-Duenas F.J."/>
            <person name="Martinez A.T."/>
            <person name="Grigoriev I.V."/>
            <person name="Riley R."/>
            <person name="Lipzen A."/>
            <person name="Berrin J.G."/>
            <person name="Master E.R."/>
            <person name="Rosso M.N."/>
        </authorList>
    </citation>
    <scope>NUCLEOTIDE SEQUENCE [LARGE SCALE GENOMIC DNA]</scope>
    <source>
        <strain evidence="3 4">BRFM310</strain>
    </source>
</reference>
<keyword evidence="4" id="KW-1185">Reference proteome</keyword>
<dbReference type="InterPro" id="IPR002104">
    <property type="entry name" value="Integrase_catalytic"/>
</dbReference>
<dbReference type="InterPro" id="IPR013762">
    <property type="entry name" value="Integrase-like_cat_sf"/>
</dbReference>
<dbReference type="PROSITE" id="PS51898">
    <property type="entry name" value="TYR_RECOMBINASE"/>
    <property type="match status" value="1"/>
</dbReference>
<dbReference type="PANTHER" id="PTHR34605">
    <property type="entry name" value="PHAGE_INTEGRASE DOMAIN-CONTAINING PROTEIN"/>
    <property type="match status" value="1"/>
</dbReference>
<dbReference type="PANTHER" id="PTHR34605:SF4">
    <property type="entry name" value="DNA ADENINE METHYLTRANSFERASE"/>
    <property type="match status" value="1"/>
</dbReference>
<dbReference type="EMBL" id="KZ084088">
    <property type="protein sequence ID" value="OSD07360.1"/>
    <property type="molecule type" value="Genomic_DNA"/>
</dbReference>
<dbReference type="OrthoDB" id="2795280at2759"/>
<dbReference type="GO" id="GO:0003677">
    <property type="term" value="F:DNA binding"/>
    <property type="evidence" value="ECO:0007669"/>
    <property type="project" value="InterPro"/>
</dbReference>
<dbReference type="SUPFAM" id="SSF56349">
    <property type="entry name" value="DNA breaking-rejoining enzymes"/>
    <property type="match status" value="1"/>
</dbReference>
<keyword evidence="1" id="KW-0233">DNA recombination</keyword>
<evidence type="ECO:0000313" key="3">
    <source>
        <dbReference type="EMBL" id="OSD07360.1"/>
    </source>
</evidence>
<proteinExistence type="predicted"/>
<name>A0A1Y2J1T5_TRAC3</name>
<dbReference type="Gene3D" id="1.10.443.10">
    <property type="entry name" value="Intergrase catalytic core"/>
    <property type="match status" value="1"/>
</dbReference>
<dbReference type="AlphaFoldDB" id="A0A1Y2J1T5"/>
<dbReference type="GO" id="GO:0006310">
    <property type="term" value="P:DNA recombination"/>
    <property type="evidence" value="ECO:0007669"/>
    <property type="project" value="UniProtKB-KW"/>
</dbReference>
<protein>
    <submittedName>
        <fullName evidence="3">DNA breaking-rejoining enzyme</fullName>
    </submittedName>
</protein>
<organism evidence="3 4">
    <name type="scientific">Trametes coccinea (strain BRFM310)</name>
    <name type="common">Pycnoporus coccineus</name>
    <dbReference type="NCBI Taxonomy" id="1353009"/>
    <lineage>
        <taxon>Eukaryota</taxon>
        <taxon>Fungi</taxon>
        <taxon>Dikarya</taxon>
        <taxon>Basidiomycota</taxon>
        <taxon>Agaricomycotina</taxon>
        <taxon>Agaricomycetes</taxon>
        <taxon>Polyporales</taxon>
        <taxon>Polyporaceae</taxon>
        <taxon>Trametes</taxon>
    </lineage>
</organism>
<dbReference type="Proteomes" id="UP000193067">
    <property type="component" value="Unassembled WGS sequence"/>
</dbReference>
<dbReference type="InterPro" id="IPR011010">
    <property type="entry name" value="DNA_brk_join_enz"/>
</dbReference>
<evidence type="ECO:0000259" key="2">
    <source>
        <dbReference type="PROSITE" id="PS51898"/>
    </source>
</evidence>
<evidence type="ECO:0000256" key="1">
    <source>
        <dbReference type="ARBA" id="ARBA00023172"/>
    </source>
</evidence>
<gene>
    <name evidence="3" type="ORF">PYCCODRAFT_602849</name>
</gene>
<dbReference type="InterPro" id="IPR052925">
    <property type="entry name" value="Phage_Integrase-like_Recomb"/>
</dbReference>